<name>A0A0N5AQV5_9BILA</name>
<keyword evidence="7 8" id="KW-0206">Cytoskeleton</keyword>
<dbReference type="InterPro" id="IPR019763">
    <property type="entry name" value="Dynein_light_1/2_CS"/>
</dbReference>
<keyword evidence="10" id="KW-1185">Reference proteome</keyword>
<organism evidence="10 11">
    <name type="scientific">Syphacia muris</name>
    <dbReference type="NCBI Taxonomy" id="451379"/>
    <lineage>
        <taxon>Eukaryota</taxon>
        <taxon>Metazoa</taxon>
        <taxon>Ecdysozoa</taxon>
        <taxon>Nematoda</taxon>
        <taxon>Chromadorea</taxon>
        <taxon>Rhabditida</taxon>
        <taxon>Spirurina</taxon>
        <taxon>Oxyuridomorpha</taxon>
        <taxon>Oxyuroidea</taxon>
        <taxon>Oxyuridae</taxon>
        <taxon>Syphacia</taxon>
    </lineage>
</organism>
<keyword evidence="6 8" id="KW-0505">Motor protein</keyword>
<dbReference type="WBParaSite" id="SMUV_0000708001-mRNA-1">
    <property type="protein sequence ID" value="SMUV_0000708001-mRNA-1"/>
    <property type="gene ID" value="SMUV_0000708001"/>
</dbReference>
<dbReference type="InterPro" id="IPR001372">
    <property type="entry name" value="Dynein_light_chain_typ-1/2"/>
</dbReference>
<feature type="region of interest" description="Disordered" evidence="9">
    <location>
        <begin position="1"/>
        <end position="20"/>
    </location>
</feature>
<proteinExistence type="inferred from homology"/>
<dbReference type="CDD" id="cd21452">
    <property type="entry name" value="DLC-like_DYNLL1_DYNLL2"/>
    <property type="match status" value="1"/>
</dbReference>
<evidence type="ECO:0000313" key="10">
    <source>
        <dbReference type="Proteomes" id="UP000046393"/>
    </source>
</evidence>
<sequence length="99" mass="11749">MFEESDLTEPKIREPVVKSTDMDEQMQQEAIQVANDALNKFKVEKDMATYIKEEFDKKYSPSWHCVVGRNFGSYVTHETNHFIYFYLQHIAIMLFKTAF</sequence>
<dbReference type="PROSITE" id="PS01239">
    <property type="entry name" value="DYNEIN_LIGHT_1"/>
    <property type="match status" value="1"/>
</dbReference>
<dbReference type="Gene3D" id="3.30.740.10">
    <property type="entry name" value="Protein Inhibitor Of Neuronal Nitric Oxide Synthase"/>
    <property type="match status" value="1"/>
</dbReference>
<evidence type="ECO:0000256" key="3">
    <source>
        <dbReference type="ARBA" id="ARBA00022490"/>
    </source>
</evidence>
<evidence type="ECO:0000256" key="4">
    <source>
        <dbReference type="ARBA" id="ARBA00022701"/>
    </source>
</evidence>
<evidence type="ECO:0000256" key="7">
    <source>
        <dbReference type="ARBA" id="ARBA00023212"/>
    </source>
</evidence>
<evidence type="ECO:0000256" key="9">
    <source>
        <dbReference type="SAM" id="MobiDB-lite"/>
    </source>
</evidence>
<dbReference type="GO" id="GO:0045505">
    <property type="term" value="F:dynein intermediate chain binding"/>
    <property type="evidence" value="ECO:0007669"/>
    <property type="project" value="TreeGrafter"/>
</dbReference>
<dbReference type="AlphaFoldDB" id="A0A0N5AQV5"/>
<keyword evidence="5 8" id="KW-0243">Dynein</keyword>
<dbReference type="GO" id="GO:0005868">
    <property type="term" value="C:cytoplasmic dynein complex"/>
    <property type="evidence" value="ECO:0007669"/>
    <property type="project" value="TreeGrafter"/>
</dbReference>
<dbReference type="SMART" id="SM01375">
    <property type="entry name" value="Dynein_light"/>
    <property type="match status" value="1"/>
</dbReference>
<dbReference type="STRING" id="451379.A0A0N5AQV5"/>
<evidence type="ECO:0000256" key="8">
    <source>
        <dbReference type="RuleBase" id="RU365010"/>
    </source>
</evidence>
<dbReference type="Pfam" id="PF01221">
    <property type="entry name" value="Dynein_light"/>
    <property type="match status" value="1"/>
</dbReference>
<evidence type="ECO:0000256" key="5">
    <source>
        <dbReference type="ARBA" id="ARBA00023017"/>
    </source>
</evidence>
<comment type="subcellular location">
    <subcellularLocation>
        <location evidence="1 8">Cytoplasm</location>
        <location evidence="1 8">Cytoskeleton</location>
    </subcellularLocation>
</comment>
<dbReference type="PANTHER" id="PTHR11886:SF113">
    <property type="entry name" value="DYNEIN LIGHT CHAIN 2, CYTOPLASMIC"/>
    <property type="match status" value="1"/>
</dbReference>
<dbReference type="FunFam" id="3.30.740.10:FF:000001">
    <property type="entry name" value="Dynein light chain"/>
    <property type="match status" value="1"/>
</dbReference>
<comment type="similarity">
    <text evidence="2 8">Belongs to the dynein light chain family.</text>
</comment>
<keyword evidence="4 8" id="KW-0493">Microtubule</keyword>
<protein>
    <recommendedName>
        <fullName evidence="8">Dynein light chain</fullName>
    </recommendedName>
</protein>
<dbReference type="GO" id="GO:0005874">
    <property type="term" value="C:microtubule"/>
    <property type="evidence" value="ECO:0007669"/>
    <property type="project" value="UniProtKB-KW"/>
</dbReference>
<dbReference type="GO" id="GO:0007017">
    <property type="term" value="P:microtubule-based process"/>
    <property type="evidence" value="ECO:0007669"/>
    <property type="project" value="InterPro"/>
</dbReference>
<dbReference type="InterPro" id="IPR037177">
    <property type="entry name" value="DLC_sf"/>
</dbReference>
<evidence type="ECO:0000313" key="11">
    <source>
        <dbReference type="WBParaSite" id="SMUV_0000708001-mRNA-1"/>
    </source>
</evidence>
<evidence type="ECO:0000256" key="1">
    <source>
        <dbReference type="ARBA" id="ARBA00004245"/>
    </source>
</evidence>
<evidence type="ECO:0000256" key="2">
    <source>
        <dbReference type="ARBA" id="ARBA00010156"/>
    </source>
</evidence>
<reference evidence="11" key="1">
    <citation type="submission" date="2017-02" db="UniProtKB">
        <authorList>
            <consortium name="WormBaseParasite"/>
        </authorList>
    </citation>
    <scope>IDENTIFICATION</scope>
</reference>
<accession>A0A0N5AQV5</accession>
<dbReference type="Proteomes" id="UP000046393">
    <property type="component" value="Unplaced"/>
</dbReference>
<keyword evidence="3 8" id="KW-0963">Cytoplasm</keyword>
<dbReference type="SUPFAM" id="SSF54648">
    <property type="entry name" value="DLC"/>
    <property type="match status" value="1"/>
</dbReference>
<evidence type="ECO:0000256" key="6">
    <source>
        <dbReference type="ARBA" id="ARBA00023175"/>
    </source>
</evidence>
<dbReference type="PANTHER" id="PTHR11886">
    <property type="entry name" value="DYNEIN LIGHT CHAIN"/>
    <property type="match status" value="1"/>
</dbReference>